<dbReference type="PANTHER" id="PTHR42705">
    <property type="entry name" value="BIFUNCTIONAL NON-HOMOLOGOUS END JOINING PROTEIN LIGD"/>
    <property type="match status" value="1"/>
</dbReference>
<evidence type="ECO:0000256" key="2">
    <source>
        <dbReference type="ARBA" id="ARBA00012727"/>
    </source>
</evidence>
<keyword evidence="15" id="KW-0233">DNA recombination</keyword>
<dbReference type="InterPro" id="IPR014145">
    <property type="entry name" value="LigD_pol_dom"/>
</dbReference>
<evidence type="ECO:0000256" key="6">
    <source>
        <dbReference type="ARBA" id="ARBA00022722"/>
    </source>
</evidence>
<keyword evidence="5" id="KW-0548">Nucleotidyltransferase</keyword>
<dbReference type="Gene3D" id="3.30.470.30">
    <property type="entry name" value="DNA ligase/mRNA capping enzyme"/>
    <property type="match status" value="1"/>
</dbReference>
<gene>
    <name evidence="22" type="ORF">SAMN04488121_11097</name>
</gene>
<accession>A0A1G8B351</accession>
<keyword evidence="17" id="KW-0464">Manganese</keyword>
<dbReference type="InterPro" id="IPR014146">
    <property type="entry name" value="LigD_ligase_dom"/>
</dbReference>
<sequence length="669" mass="75792">MRKKSSSSTPAGRTKAKFPATVSPMLATLVEKPVEEPGWMYEVKWDGYRAIALLNKGEVQLISRNNKSFDEKFYPVHNALKAWNINAVADGEIVVLNESGTSSFGDLQNWRSEADGELIYYVFDLLWLNGYDLTQLPLIQRRELLEKLFPAPDIIRFSAGFHTSPSEFLSAATSLGLEGIIAKKEDSLYYPGIRTTEWLKIKINKRHEVVIGGYTRNENSSKPFSSLLVGVFDDGKLQYTGKIGTGFSSARQKEMMQLFKPLTIKKSPFTTVPDVNKPSRFRPNPPKAVATWLKPELVCEVSYAEITSDGVMRHPSFEGMREDKAAKDVIREAPQPVKKAAKKTGTAISQQLLTPVIGGNRKTLLNPSEDTQVRKINKHELKFSNLNKIFWPEEKFTKRDMLNYYYQVAQYIVPYLKDRPQSLNRFPNGIKGKSFYQKDVTGKAPDWIKTFPYHTSDGEDKNFMVGTDEASLLYMANLGSIEMNPWNSRIQKPDYPDWCIIDLDPTEKNTFEQVIETALVTKEVLDSIKAPGYCKTSGSTGIHIYIPLNAKYTYDECQLFGKWIATQVHAALPAFTSIERMTQNRRGKIYVDYLQNRPKATLAAPYSLRPKPGATVSMPLHWEEVKKGLQMKDFNIANAVARINEMGDIFKPVLGKGIDMKKILRDMQP</sequence>
<evidence type="ECO:0000256" key="19">
    <source>
        <dbReference type="ARBA" id="ARBA00029943"/>
    </source>
</evidence>
<keyword evidence="10" id="KW-0378">Hydrolase</keyword>
<evidence type="ECO:0000313" key="23">
    <source>
        <dbReference type="Proteomes" id="UP000199045"/>
    </source>
</evidence>
<dbReference type="PROSITE" id="PS50160">
    <property type="entry name" value="DNA_LIGASE_A3"/>
    <property type="match status" value="1"/>
</dbReference>
<dbReference type="GO" id="GO:0006281">
    <property type="term" value="P:DNA repair"/>
    <property type="evidence" value="ECO:0007669"/>
    <property type="project" value="UniProtKB-KW"/>
</dbReference>
<evidence type="ECO:0000256" key="15">
    <source>
        <dbReference type="ARBA" id="ARBA00023172"/>
    </source>
</evidence>
<evidence type="ECO:0000256" key="13">
    <source>
        <dbReference type="ARBA" id="ARBA00022932"/>
    </source>
</evidence>
<dbReference type="Gene3D" id="2.40.50.140">
    <property type="entry name" value="Nucleic acid-binding proteins"/>
    <property type="match status" value="1"/>
</dbReference>
<name>A0A1G8B351_CHIFI</name>
<dbReference type="GO" id="GO:0003887">
    <property type="term" value="F:DNA-directed DNA polymerase activity"/>
    <property type="evidence" value="ECO:0007669"/>
    <property type="project" value="UniProtKB-KW"/>
</dbReference>
<dbReference type="EMBL" id="FNBN01000010">
    <property type="protein sequence ID" value="SDH27554.1"/>
    <property type="molecule type" value="Genomic_DNA"/>
</dbReference>
<evidence type="ECO:0000256" key="20">
    <source>
        <dbReference type="ARBA" id="ARBA00034003"/>
    </source>
</evidence>
<keyword evidence="12" id="KW-0067">ATP-binding</keyword>
<dbReference type="NCBIfam" id="TIGR02778">
    <property type="entry name" value="ligD_pol"/>
    <property type="match status" value="1"/>
</dbReference>
<dbReference type="RefSeq" id="WP_245705551.1">
    <property type="nucleotide sequence ID" value="NZ_FNBN01000010.1"/>
</dbReference>
<dbReference type="CDD" id="cd07906">
    <property type="entry name" value="Adenylation_DNA_ligase_LigD_LigC"/>
    <property type="match status" value="1"/>
</dbReference>
<evidence type="ECO:0000256" key="3">
    <source>
        <dbReference type="ARBA" id="ARBA00022598"/>
    </source>
</evidence>
<dbReference type="AlphaFoldDB" id="A0A1G8B351"/>
<comment type="catalytic activity">
    <reaction evidence="20">
        <text>ATP + (deoxyribonucleotide)n-3'-hydroxyl + 5'-phospho-(deoxyribonucleotide)m = (deoxyribonucleotide)n+m + AMP + diphosphate.</text>
        <dbReference type="EC" id="6.5.1.1"/>
    </reaction>
</comment>
<evidence type="ECO:0000256" key="17">
    <source>
        <dbReference type="ARBA" id="ARBA00023211"/>
    </source>
</evidence>
<dbReference type="Proteomes" id="UP000199045">
    <property type="component" value="Unassembled WGS sequence"/>
</dbReference>
<dbReference type="GO" id="GO:0003677">
    <property type="term" value="F:DNA binding"/>
    <property type="evidence" value="ECO:0007669"/>
    <property type="project" value="UniProtKB-KW"/>
</dbReference>
<dbReference type="SUPFAM" id="SSF56091">
    <property type="entry name" value="DNA ligase/mRNA capping enzyme, catalytic domain"/>
    <property type="match status" value="1"/>
</dbReference>
<dbReference type="InterPro" id="IPR052171">
    <property type="entry name" value="NHEJ_LigD"/>
</dbReference>
<evidence type="ECO:0000259" key="21">
    <source>
        <dbReference type="PROSITE" id="PS50160"/>
    </source>
</evidence>
<dbReference type="STRING" id="104663.SAMN04488121_11097"/>
<keyword evidence="4" id="KW-0808">Transferase</keyword>
<dbReference type="InterPro" id="IPR014143">
    <property type="entry name" value="NHEJ_ligase_prk"/>
</dbReference>
<evidence type="ECO:0000256" key="18">
    <source>
        <dbReference type="ARBA" id="ARBA00023268"/>
    </source>
</evidence>
<evidence type="ECO:0000313" key="22">
    <source>
        <dbReference type="EMBL" id="SDH27554.1"/>
    </source>
</evidence>
<evidence type="ECO:0000256" key="9">
    <source>
        <dbReference type="ARBA" id="ARBA00022763"/>
    </source>
</evidence>
<evidence type="ECO:0000256" key="7">
    <source>
        <dbReference type="ARBA" id="ARBA00022723"/>
    </source>
</evidence>
<keyword evidence="11" id="KW-0269">Exonuclease</keyword>
<keyword evidence="8" id="KW-0547">Nucleotide-binding</keyword>
<evidence type="ECO:0000256" key="12">
    <source>
        <dbReference type="ARBA" id="ARBA00022840"/>
    </source>
</evidence>
<keyword evidence="3" id="KW-0436">Ligase</keyword>
<dbReference type="GO" id="GO:0005524">
    <property type="term" value="F:ATP binding"/>
    <property type="evidence" value="ECO:0007669"/>
    <property type="project" value="UniProtKB-KW"/>
</dbReference>
<dbReference type="InterPro" id="IPR012309">
    <property type="entry name" value="DNA_ligase_ATP-dep_C"/>
</dbReference>
<evidence type="ECO:0000256" key="10">
    <source>
        <dbReference type="ARBA" id="ARBA00022801"/>
    </source>
</evidence>
<evidence type="ECO:0000256" key="14">
    <source>
        <dbReference type="ARBA" id="ARBA00023125"/>
    </source>
</evidence>
<keyword evidence="16" id="KW-0234">DNA repair</keyword>
<evidence type="ECO:0000256" key="8">
    <source>
        <dbReference type="ARBA" id="ARBA00022741"/>
    </source>
</evidence>
<dbReference type="GO" id="GO:0046872">
    <property type="term" value="F:metal ion binding"/>
    <property type="evidence" value="ECO:0007669"/>
    <property type="project" value="UniProtKB-KW"/>
</dbReference>
<reference evidence="22 23" key="1">
    <citation type="submission" date="2016-10" db="EMBL/GenBank/DDBJ databases">
        <authorList>
            <person name="de Groot N.N."/>
        </authorList>
    </citation>
    <scope>NUCLEOTIDE SEQUENCE [LARGE SCALE GENOMIC DNA]</scope>
    <source>
        <strain evidence="22 23">DSM 527</strain>
    </source>
</reference>
<dbReference type="NCBIfam" id="TIGR02776">
    <property type="entry name" value="NHEJ_ligase_prk"/>
    <property type="match status" value="1"/>
</dbReference>
<dbReference type="Gene3D" id="3.90.920.10">
    <property type="entry name" value="DNA primase, PRIM domain"/>
    <property type="match status" value="1"/>
</dbReference>
<dbReference type="InterPro" id="IPR012310">
    <property type="entry name" value="DNA_ligase_ATP-dep_cent"/>
</dbReference>
<evidence type="ECO:0000256" key="5">
    <source>
        <dbReference type="ARBA" id="ARBA00022695"/>
    </source>
</evidence>
<evidence type="ECO:0000256" key="11">
    <source>
        <dbReference type="ARBA" id="ARBA00022839"/>
    </source>
</evidence>
<dbReference type="Pfam" id="PF04679">
    <property type="entry name" value="DNA_ligase_A_C"/>
    <property type="match status" value="1"/>
</dbReference>
<organism evidence="22 23">
    <name type="scientific">Chitinophaga filiformis</name>
    <name type="common">Myxococcus filiformis</name>
    <name type="synonym">Flexibacter filiformis</name>
    <dbReference type="NCBI Taxonomy" id="104663"/>
    <lineage>
        <taxon>Bacteria</taxon>
        <taxon>Pseudomonadati</taxon>
        <taxon>Bacteroidota</taxon>
        <taxon>Chitinophagia</taxon>
        <taxon>Chitinophagales</taxon>
        <taxon>Chitinophagaceae</taxon>
        <taxon>Chitinophaga</taxon>
    </lineage>
</organism>
<evidence type="ECO:0000256" key="16">
    <source>
        <dbReference type="ARBA" id="ARBA00023204"/>
    </source>
</evidence>
<dbReference type="InterPro" id="IPR012340">
    <property type="entry name" value="NA-bd_OB-fold"/>
</dbReference>
<protein>
    <recommendedName>
        <fullName evidence="2">DNA ligase (ATP)</fullName>
        <ecNumber evidence="2">6.5.1.1</ecNumber>
    </recommendedName>
    <alternativeName>
        <fullName evidence="19">NHEJ DNA polymerase</fullName>
    </alternativeName>
</protein>
<dbReference type="Pfam" id="PF01068">
    <property type="entry name" value="DNA_ligase_A_M"/>
    <property type="match status" value="1"/>
</dbReference>
<comment type="cofactor">
    <cofactor evidence="1">
        <name>Mn(2+)</name>
        <dbReference type="ChEBI" id="CHEBI:29035"/>
    </cofactor>
</comment>
<evidence type="ECO:0000256" key="1">
    <source>
        <dbReference type="ARBA" id="ARBA00001936"/>
    </source>
</evidence>
<keyword evidence="14" id="KW-0238">DNA-binding</keyword>
<dbReference type="Pfam" id="PF21686">
    <property type="entry name" value="LigD_Prim-Pol"/>
    <property type="match status" value="1"/>
</dbReference>
<dbReference type="GO" id="GO:0006310">
    <property type="term" value="P:DNA recombination"/>
    <property type="evidence" value="ECO:0007669"/>
    <property type="project" value="UniProtKB-KW"/>
</dbReference>
<keyword evidence="18" id="KW-0511">Multifunctional enzyme</keyword>
<dbReference type="GO" id="GO:0003910">
    <property type="term" value="F:DNA ligase (ATP) activity"/>
    <property type="evidence" value="ECO:0007669"/>
    <property type="project" value="UniProtKB-EC"/>
</dbReference>
<evidence type="ECO:0000256" key="4">
    <source>
        <dbReference type="ARBA" id="ARBA00022679"/>
    </source>
</evidence>
<dbReference type="GO" id="GO:0004527">
    <property type="term" value="F:exonuclease activity"/>
    <property type="evidence" value="ECO:0007669"/>
    <property type="project" value="UniProtKB-KW"/>
</dbReference>
<dbReference type="SUPFAM" id="SSF50249">
    <property type="entry name" value="Nucleic acid-binding proteins"/>
    <property type="match status" value="1"/>
</dbReference>
<dbReference type="Gene3D" id="3.30.1490.70">
    <property type="match status" value="1"/>
</dbReference>
<dbReference type="PANTHER" id="PTHR42705:SF2">
    <property type="entry name" value="BIFUNCTIONAL NON-HOMOLOGOUS END JOINING PROTEIN LIGD"/>
    <property type="match status" value="1"/>
</dbReference>
<keyword evidence="6" id="KW-0540">Nuclease</keyword>
<dbReference type="EC" id="6.5.1.1" evidence="2"/>
<dbReference type="CDD" id="cd04865">
    <property type="entry name" value="LigD_Pol_like_2"/>
    <property type="match status" value="1"/>
</dbReference>
<keyword evidence="9" id="KW-0227">DNA damage</keyword>
<proteinExistence type="predicted"/>
<keyword evidence="7" id="KW-0479">Metal-binding</keyword>
<feature type="domain" description="ATP-dependent DNA ligase family profile" evidence="21">
    <location>
        <begin position="111"/>
        <end position="244"/>
    </location>
</feature>
<dbReference type="NCBIfam" id="TIGR02779">
    <property type="entry name" value="NHEJ_ligase_lig"/>
    <property type="match status" value="1"/>
</dbReference>
<dbReference type="CDD" id="cd07971">
    <property type="entry name" value="OBF_DNA_ligase_LigD"/>
    <property type="match status" value="1"/>
</dbReference>
<keyword evidence="13" id="KW-0239">DNA-directed DNA polymerase</keyword>